<proteinExistence type="predicted"/>
<protein>
    <submittedName>
        <fullName evidence="3">Sugar phosphate isomerase/epimerase</fullName>
    </submittedName>
</protein>
<dbReference type="Pfam" id="PF01261">
    <property type="entry name" value="AP_endonuc_2"/>
    <property type="match status" value="1"/>
</dbReference>
<evidence type="ECO:0000259" key="2">
    <source>
        <dbReference type="Pfam" id="PF01261"/>
    </source>
</evidence>
<dbReference type="Gene3D" id="3.20.20.150">
    <property type="entry name" value="Divalent-metal-dependent TIM barrel enzymes"/>
    <property type="match status" value="1"/>
</dbReference>
<dbReference type="Proteomes" id="UP001549749">
    <property type="component" value="Unassembled WGS sequence"/>
</dbReference>
<comment type="caution">
    <text evidence="3">The sequence shown here is derived from an EMBL/GenBank/DDBJ whole genome shotgun (WGS) entry which is preliminary data.</text>
</comment>
<dbReference type="InterPro" id="IPR006311">
    <property type="entry name" value="TAT_signal"/>
</dbReference>
<feature type="chain" id="PRO_5046161124" evidence="1">
    <location>
        <begin position="26"/>
        <end position="285"/>
    </location>
</feature>
<dbReference type="RefSeq" id="WP_354658940.1">
    <property type="nucleotide sequence ID" value="NZ_JBEXAC010000001.1"/>
</dbReference>
<dbReference type="EMBL" id="JBEXAC010000001">
    <property type="protein sequence ID" value="MET6996294.1"/>
    <property type="molecule type" value="Genomic_DNA"/>
</dbReference>
<keyword evidence="3" id="KW-0413">Isomerase</keyword>
<feature type="signal peptide" evidence="1">
    <location>
        <begin position="1"/>
        <end position="25"/>
    </location>
</feature>
<gene>
    <name evidence="3" type="ORF">ABR189_02900</name>
</gene>
<sequence>MINRRTFLQQAGIWGAGLIAFPAMAFPQHKQAGIQLYTLGDLGKDVKGGLQRVAAAGYQLVETSGYTDAGKFWGLDAPSFKQVLVANGLTSPSGLYGIDLKGNFEDLKHFIEAATIVGQRYLVMPWLFEEWRTTADDYKWVAQRLNEAGELTKKAGIQMAYHNHDFEFKDFGGQTGYDILLKETDPKLVKMEMDIYWIVRGGTDPVTLFKKHPGRFALWHVKDMDKANPKLNTEIGTGSINFRKIFANAKLAGLDYAFVEQENFKIDPYQSIAQSAVYLKQALLK</sequence>
<dbReference type="InterPro" id="IPR036237">
    <property type="entry name" value="Xyl_isomerase-like_sf"/>
</dbReference>
<reference evidence="3 4" key="1">
    <citation type="submission" date="2024-06" db="EMBL/GenBank/DDBJ databases">
        <title>Chitinophaga defluvii sp. nov., isolated from municipal sewage.</title>
        <authorList>
            <person name="Zhang L."/>
        </authorList>
    </citation>
    <scope>NUCLEOTIDE SEQUENCE [LARGE SCALE GENOMIC DNA]</scope>
    <source>
        <strain evidence="3 4">H8</strain>
    </source>
</reference>
<evidence type="ECO:0000313" key="3">
    <source>
        <dbReference type="EMBL" id="MET6996294.1"/>
    </source>
</evidence>
<dbReference type="PROSITE" id="PS51318">
    <property type="entry name" value="TAT"/>
    <property type="match status" value="1"/>
</dbReference>
<evidence type="ECO:0000313" key="4">
    <source>
        <dbReference type="Proteomes" id="UP001549749"/>
    </source>
</evidence>
<name>A0ABV2SZU0_9BACT</name>
<dbReference type="SUPFAM" id="SSF51658">
    <property type="entry name" value="Xylose isomerase-like"/>
    <property type="match status" value="1"/>
</dbReference>
<dbReference type="InterPro" id="IPR013022">
    <property type="entry name" value="Xyl_isomerase-like_TIM-brl"/>
</dbReference>
<dbReference type="GO" id="GO:0016853">
    <property type="term" value="F:isomerase activity"/>
    <property type="evidence" value="ECO:0007669"/>
    <property type="project" value="UniProtKB-KW"/>
</dbReference>
<organism evidence="3 4">
    <name type="scientific">Chitinophaga defluvii</name>
    <dbReference type="NCBI Taxonomy" id="3163343"/>
    <lineage>
        <taxon>Bacteria</taxon>
        <taxon>Pseudomonadati</taxon>
        <taxon>Bacteroidota</taxon>
        <taxon>Chitinophagia</taxon>
        <taxon>Chitinophagales</taxon>
        <taxon>Chitinophagaceae</taxon>
        <taxon>Chitinophaga</taxon>
    </lineage>
</organism>
<dbReference type="InterPro" id="IPR050312">
    <property type="entry name" value="IolE/XylAMocC-like"/>
</dbReference>
<dbReference type="PANTHER" id="PTHR12110">
    <property type="entry name" value="HYDROXYPYRUVATE ISOMERASE"/>
    <property type="match status" value="1"/>
</dbReference>
<keyword evidence="1" id="KW-0732">Signal</keyword>
<accession>A0ABV2SZU0</accession>
<evidence type="ECO:0000256" key="1">
    <source>
        <dbReference type="SAM" id="SignalP"/>
    </source>
</evidence>
<keyword evidence="4" id="KW-1185">Reference proteome</keyword>
<dbReference type="PANTHER" id="PTHR12110:SF41">
    <property type="entry name" value="INOSOSE DEHYDRATASE"/>
    <property type="match status" value="1"/>
</dbReference>
<feature type="domain" description="Xylose isomerase-like TIM barrel" evidence="2">
    <location>
        <begin position="50"/>
        <end position="276"/>
    </location>
</feature>